<sequence length="76" mass="8639">MKLFPNVWTGVIDQLKSVIEVSNSQMAETTSDRLIRILFSEENGRNDCRKRNSGQYPTLNSPILLHFATKQPSSTK</sequence>
<gene>
    <name evidence="1" type="ORF">AFUS01_LOCUS26294</name>
</gene>
<proteinExistence type="predicted"/>
<comment type="caution">
    <text evidence="1">The sequence shown here is derived from an EMBL/GenBank/DDBJ whole genome shotgun (WGS) entry which is preliminary data.</text>
</comment>
<keyword evidence="2" id="KW-1185">Reference proteome</keyword>
<protein>
    <submittedName>
        <fullName evidence="1">Uncharacterized protein</fullName>
    </submittedName>
</protein>
<reference evidence="1" key="1">
    <citation type="submission" date="2021-06" db="EMBL/GenBank/DDBJ databases">
        <authorList>
            <person name="Hodson N. C."/>
            <person name="Mongue J. A."/>
            <person name="Jaron S. K."/>
        </authorList>
    </citation>
    <scope>NUCLEOTIDE SEQUENCE</scope>
</reference>
<evidence type="ECO:0000313" key="2">
    <source>
        <dbReference type="Proteomes" id="UP000708208"/>
    </source>
</evidence>
<dbReference type="EMBL" id="CAJVCH010349053">
    <property type="protein sequence ID" value="CAG7815627.1"/>
    <property type="molecule type" value="Genomic_DNA"/>
</dbReference>
<dbReference type="Proteomes" id="UP000708208">
    <property type="component" value="Unassembled WGS sequence"/>
</dbReference>
<evidence type="ECO:0000313" key="1">
    <source>
        <dbReference type="EMBL" id="CAG7815627.1"/>
    </source>
</evidence>
<name>A0A8J2KM78_9HEXA</name>
<dbReference type="AlphaFoldDB" id="A0A8J2KM78"/>
<organism evidence="1 2">
    <name type="scientific">Allacma fusca</name>
    <dbReference type="NCBI Taxonomy" id="39272"/>
    <lineage>
        <taxon>Eukaryota</taxon>
        <taxon>Metazoa</taxon>
        <taxon>Ecdysozoa</taxon>
        <taxon>Arthropoda</taxon>
        <taxon>Hexapoda</taxon>
        <taxon>Collembola</taxon>
        <taxon>Symphypleona</taxon>
        <taxon>Sminthuridae</taxon>
        <taxon>Allacma</taxon>
    </lineage>
</organism>
<accession>A0A8J2KM78</accession>